<dbReference type="EMBL" id="LQYG01000020">
    <property type="protein sequence ID" value="KYC65106.1"/>
    <property type="molecule type" value="Genomic_DNA"/>
</dbReference>
<name>A0A150K6Q2_HEYCO</name>
<reference evidence="4 5" key="1">
    <citation type="submission" date="2016-01" db="EMBL/GenBank/DDBJ databases">
        <title>Genome Sequences of Twelve Sporeforming Bacillus Species Isolated from Foods.</title>
        <authorList>
            <person name="Berendsen E.M."/>
            <person name="Wells-Bennik M.H."/>
            <person name="Krawcyk A.O."/>
            <person name="De Jong A."/>
            <person name="Holsappel S."/>
            <person name="Eijlander R.T."/>
            <person name="Kuipers O.P."/>
        </authorList>
    </citation>
    <scope>NUCLEOTIDE SEQUENCE [LARGE SCALE GENOMIC DNA]</scope>
    <source>
        <strain evidence="4 5">B4098</strain>
    </source>
</reference>
<feature type="domain" description="Metallo-beta-lactamase" evidence="3">
    <location>
        <begin position="82"/>
        <end position="277"/>
    </location>
</feature>
<dbReference type="Pfam" id="PF00753">
    <property type="entry name" value="Lactamase_B"/>
    <property type="match status" value="1"/>
</dbReference>
<feature type="compositionally biased region" description="Polar residues" evidence="1">
    <location>
        <begin position="321"/>
        <end position="339"/>
    </location>
</feature>
<dbReference type="AlphaFoldDB" id="A0A150K6Q2"/>
<organism evidence="4 5">
    <name type="scientific">Heyndrickxia coagulans</name>
    <name type="common">Weizmannia coagulans</name>
    <dbReference type="NCBI Taxonomy" id="1398"/>
    <lineage>
        <taxon>Bacteria</taxon>
        <taxon>Bacillati</taxon>
        <taxon>Bacillota</taxon>
        <taxon>Bacilli</taxon>
        <taxon>Bacillales</taxon>
        <taxon>Bacillaceae</taxon>
        <taxon>Heyndrickxia</taxon>
    </lineage>
</organism>
<comment type="caution">
    <text evidence="4">The sequence shown here is derived from an EMBL/GenBank/DDBJ whole genome shotgun (WGS) entry which is preliminary data.</text>
</comment>
<dbReference type="InterPro" id="IPR036866">
    <property type="entry name" value="RibonucZ/Hydroxyglut_hydro"/>
</dbReference>
<dbReference type="SUPFAM" id="SSF56281">
    <property type="entry name" value="Metallo-hydrolase/oxidoreductase"/>
    <property type="match status" value="1"/>
</dbReference>
<dbReference type="PANTHER" id="PTHR30619:SF7">
    <property type="entry name" value="BETA-LACTAMASE DOMAIN PROTEIN"/>
    <property type="match status" value="1"/>
</dbReference>
<dbReference type="CDD" id="cd07731">
    <property type="entry name" value="ComA-like_MBL-fold"/>
    <property type="match status" value="1"/>
</dbReference>
<feature type="region of interest" description="Disordered" evidence="1">
    <location>
        <begin position="320"/>
        <end position="367"/>
    </location>
</feature>
<feature type="chain" id="PRO_5038881726" description="Metallo-beta-lactamase domain-containing protein" evidence="2">
    <location>
        <begin position="26"/>
        <end position="443"/>
    </location>
</feature>
<gene>
    <name evidence="4" type="ORF">B4098_0816</name>
</gene>
<feature type="signal peptide" evidence="2">
    <location>
        <begin position="1"/>
        <end position="25"/>
    </location>
</feature>
<dbReference type="InterPro" id="IPR052159">
    <property type="entry name" value="Competence_DNA_uptake"/>
</dbReference>
<evidence type="ECO:0000313" key="4">
    <source>
        <dbReference type="EMBL" id="KYC65106.1"/>
    </source>
</evidence>
<feature type="compositionally biased region" description="Polar residues" evidence="1">
    <location>
        <begin position="26"/>
        <end position="43"/>
    </location>
</feature>
<feature type="compositionally biased region" description="Basic and acidic residues" evidence="1">
    <location>
        <begin position="44"/>
        <end position="62"/>
    </location>
</feature>
<dbReference type="Proteomes" id="UP000075288">
    <property type="component" value="Unassembled WGS sequence"/>
</dbReference>
<sequence length="443" mass="48402">MKMNRTGAWFLLLFFMLFCSGCGQTQPANSQPAKEKQVQQVSTEKSESKADSKTVNKTDSHHKSTASLPKGKLKVYFFDVGQGDSILIQTPKGENVLIDGGNNDKGDDVVRYLRQLHVSQLDDVIATHPDADHIGGLDTVLENLKVKNVYAPRVVNTTRTYEDFLLAVKNSRLKIKQAKANVDLGLQGASMKFVGPVKDYYEEMNDWSAVVKLSYGEKGTFLFTGDAPIRSEEDMIATHQDLSSQVLKVGHHGSKTATSQAFLNAVKPKYAIISVAKVNSYGLPNDEVINRLKANHIQIFRTDEMKTILAVTDGKSIEFQPVSSLTPNHSSSEAGNATASGKAVPPAKQPSQRTTSNGTLQAKVDDQTPQQYGKINLMVTGLTGAAYQATFHYKSKDTVYQGTAGTPLPVRISRAAPGYEVRIDIKAVVKGKTYTTHTSFTPQ</sequence>
<dbReference type="PATRIC" id="fig|1398.26.peg.1628"/>
<dbReference type="Gene3D" id="3.60.15.10">
    <property type="entry name" value="Ribonuclease Z/Hydroxyacylglutathione hydrolase-like"/>
    <property type="match status" value="1"/>
</dbReference>
<evidence type="ECO:0000259" key="3">
    <source>
        <dbReference type="SMART" id="SM00849"/>
    </source>
</evidence>
<evidence type="ECO:0000256" key="1">
    <source>
        <dbReference type="SAM" id="MobiDB-lite"/>
    </source>
</evidence>
<protein>
    <recommendedName>
        <fullName evidence="3">Metallo-beta-lactamase domain-containing protein</fullName>
    </recommendedName>
</protein>
<dbReference type="InterPro" id="IPR001279">
    <property type="entry name" value="Metallo-B-lactamas"/>
</dbReference>
<evidence type="ECO:0000313" key="5">
    <source>
        <dbReference type="Proteomes" id="UP000075288"/>
    </source>
</evidence>
<proteinExistence type="predicted"/>
<dbReference type="PANTHER" id="PTHR30619">
    <property type="entry name" value="DNA INTERNALIZATION/COMPETENCE PROTEIN COMEC/REC2"/>
    <property type="match status" value="1"/>
</dbReference>
<dbReference type="InterPro" id="IPR035681">
    <property type="entry name" value="ComA-like_MBL"/>
</dbReference>
<accession>A0A150K6Q2</accession>
<feature type="compositionally biased region" description="Polar residues" evidence="1">
    <location>
        <begin position="349"/>
        <end position="360"/>
    </location>
</feature>
<dbReference type="SMART" id="SM00849">
    <property type="entry name" value="Lactamase_B"/>
    <property type="match status" value="1"/>
</dbReference>
<keyword evidence="2" id="KW-0732">Signal</keyword>
<feature type="region of interest" description="Disordered" evidence="1">
    <location>
        <begin position="26"/>
        <end position="66"/>
    </location>
</feature>
<evidence type="ECO:0000256" key="2">
    <source>
        <dbReference type="SAM" id="SignalP"/>
    </source>
</evidence>